<organism evidence="2">
    <name type="scientific">Tanacetum cinerariifolium</name>
    <name type="common">Dalmatian daisy</name>
    <name type="synonym">Chrysanthemum cinerariifolium</name>
    <dbReference type="NCBI Taxonomy" id="118510"/>
    <lineage>
        <taxon>Eukaryota</taxon>
        <taxon>Viridiplantae</taxon>
        <taxon>Streptophyta</taxon>
        <taxon>Embryophyta</taxon>
        <taxon>Tracheophyta</taxon>
        <taxon>Spermatophyta</taxon>
        <taxon>Magnoliopsida</taxon>
        <taxon>eudicotyledons</taxon>
        <taxon>Gunneridae</taxon>
        <taxon>Pentapetalae</taxon>
        <taxon>asterids</taxon>
        <taxon>campanulids</taxon>
        <taxon>Asterales</taxon>
        <taxon>Asteraceae</taxon>
        <taxon>Asteroideae</taxon>
        <taxon>Anthemideae</taxon>
        <taxon>Anthemidinae</taxon>
        <taxon>Tanacetum</taxon>
    </lineage>
</organism>
<comment type="caution">
    <text evidence="2">The sequence shown here is derived from an EMBL/GenBank/DDBJ whole genome shotgun (WGS) entry which is preliminary data.</text>
</comment>
<name>A0A6L2LUY2_TANCI</name>
<accession>A0A6L2LUY2</accession>
<evidence type="ECO:0000313" key="2">
    <source>
        <dbReference type="EMBL" id="GEU64262.1"/>
    </source>
</evidence>
<gene>
    <name evidence="2" type="ORF">Tci_036240</name>
</gene>
<proteinExistence type="predicted"/>
<dbReference type="AlphaFoldDB" id="A0A6L2LUY2"/>
<dbReference type="EMBL" id="BKCJ010004990">
    <property type="protein sequence ID" value="GEU64262.1"/>
    <property type="molecule type" value="Genomic_DNA"/>
</dbReference>
<reference evidence="2" key="1">
    <citation type="journal article" date="2019" name="Sci. Rep.">
        <title>Draft genome of Tanacetum cinerariifolium, the natural source of mosquito coil.</title>
        <authorList>
            <person name="Yamashiro T."/>
            <person name="Shiraishi A."/>
            <person name="Satake H."/>
            <person name="Nakayama K."/>
        </authorList>
    </citation>
    <scope>NUCLEOTIDE SEQUENCE</scope>
</reference>
<sequence length="214" mass="24298">MKSTLPPISDAAKKEKSAQDKPSKPATHMSPFDISGDDDQPNTPANALLHQFRGSHNQVAHQLIKTFWIWWPTTLNNIPNEQFMAQLFISAEKKKKRRIEVARHAFLKAGVRVDGMERNLVPPMGVTTGKHGHVIEQPEVGILFFNGNTNLGFQRIGKFDLATTIQLLRMYSFIILDSDYVRIVADELMLLIESRHDVVEAIECVTKNLNDYEF</sequence>
<protein>
    <submittedName>
        <fullName evidence="2">Uncharacterized protein</fullName>
    </submittedName>
</protein>
<feature type="region of interest" description="Disordered" evidence="1">
    <location>
        <begin position="1"/>
        <end position="46"/>
    </location>
</feature>
<feature type="compositionally biased region" description="Basic and acidic residues" evidence="1">
    <location>
        <begin position="11"/>
        <end position="23"/>
    </location>
</feature>
<evidence type="ECO:0000256" key="1">
    <source>
        <dbReference type="SAM" id="MobiDB-lite"/>
    </source>
</evidence>